<dbReference type="InterPro" id="IPR029063">
    <property type="entry name" value="SAM-dependent_MTases_sf"/>
</dbReference>
<dbReference type="AlphaFoldDB" id="A0A0D0GQS8"/>
<gene>
    <name evidence="2" type="ORF">TH53_12710</name>
</gene>
<dbReference type="CDD" id="cd02440">
    <property type="entry name" value="AdoMet_MTases"/>
    <property type="match status" value="1"/>
</dbReference>
<name>A0A0D0GQS8_9SPHI</name>
<dbReference type="Gene3D" id="3.40.50.150">
    <property type="entry name" value="Vaccinia Virus protein VP39"/>
    <property type="match status" value="1"/>
</dbReference>
<reference evidence="2 3" key="1">
    <citation type="submission" date="2015-01" db="EMBL/GenBank/DDBJ databases">
        <title>Draft genome sequence of Pedobacter sp. NL19 isolated from sludge of an effluent treatment pond in an abandoned uranium mine.</title>
        <authorList>
            <person name="Santos T."/>
            <person name="Caetano T."/>
            <person name="Covas C."/>
            <person name="Cruz A."/>
            <person name="Mendo S."/>
        </authorList>
    </citation>
    <scope>NUCLEOTIDE SEQUENCE [LARGE SCALE GENOMIC DNA]</scope>
    <source>
        <strain evidence="2 3">NL19</strain>
    </source>
</reference>
<sequence length="210" mass="24169">MKNNYDRIAGYYDVLSRMVYFRAQMKAQIDQLSAIPVNSTILIAGGGTGWILEEIARIHPSGLKITYVEISSKMLDISKKRDVKANTVTYIHSAMEDFKTTALYDVIITAFFFDNFAADSVGTVFNQLNGLLKSGGLWLFSDFYYTEKSGKVWQRLLLQAMYSFFSKISAVEAKSLINTEHLFEERLYSPLNTSFYYRRFIKSIIYRKPD</sequence>
<feature type="domain" description="Methyltransferase" evidence="1">
    <location>
        <begin position="41"/>
        <end position="136"/>
    </location>
</feature>
<proteinExistence type="predicted"/>
<evidence type="ECO:0000313" key="2">
    <source>
        <dbReference type="EMBL" id="KIO76856.1"/>
    </source>
</evidence>
<dbReference type="Proteomes" id="UP000032049">
    <property type="component" value="Unassembled WGS sequence"/>
</dbReference>
<comment type="caution">
    <text evidence="2">The sequence shown here is derived from an EMBL/GenBank/DDBJ whole genome shotgun (WGS) entry which is preliminary data.</text>
</comment>
<organism evidence="2 3">
    <name type="scientific">Pedobacter lusitanus</name>
    <dbReference type="NCBI Taxonomy" id="1503925"/>
    <lineage>
        <taxon>Bacteria</taxon>
        <taxon>Pseudomonadati</taxon>
        <taxon>Bacteroidota</taxon>
        <taxon>Sphingobacteriia</taxon>
        <taxon>Sphingobacteriales</taxon>
        <taxon>Sphingobacteriaceae</taxon>
        <taxon>Pedobacter</taxon>
    </lineage>
</organism>
<dbReference type="Pfam" id="PF13649">
    <property type="entry name" value="Methyltransf_25"/>
    <property type="match status" value="1"/>
</dbReference>
<dbReference type="RefSeq" id="WP_041882515.1">
    <property type="nucleotide sequence ID" value="NZ_CP157278.1"/>
</dbReference>
<dbReference type="EMBL" id="JXRA01000053">
    <property type="protein sequence ID" value="KIO76856.1"/>
    <property type="molecule type" value="Genomic_DNA"/>
</dbReference>
<evidence type="ECO:0000259" key="1">
    <source>
        <dbReference type="Pfam" id="PF13649"/>
    </source>
</evidence>
<accession>A0A0D0GQS8</accession>
<dbReference type="InterPro" id="IPR041698">
    <property type="entry name" value="Methyltransf_25"/>
</dbReference>
<dbReference type="SUPFAM" id="SSF53335">
    <property type="entry name" value="S-adenosyl-L-methionine-dependent methyltransferases"/>
    <property type="match status" value="1"/>
</dbReference>
<dbReference type="STRING" id="1503925.TH53_12710"/>
<keyword evidence="3" id="KW-1185">Reference proteome</keyword>
<dbReference type="OrthoDB" id="836632at2"/>
<evidence type="ECO:0000313" key="3">
    <source>
        <dbReference type="Proteomes" id="UP000032049"/>
    </source>
</evidence>
<protein>
    <recommendedName>
        <fullName evidence="1">Methyltransferase domain-containing protein</fullName>
    </recommendedName>
</protein>